<keyword evidence="2" id="KW-1003">Cell membrane</keyword>
<feature type="transmembrane region" description="Helical" evidence="6">
    <location>
        <begin position="50"/>
        <end position="75"/>
    </location>
</feature>
<gene>
    <name evidence="7" type="ORF">COY52_11275</name>
</gene>
<evidence type="ECO:0000256" key="6">
    <source>
        <dbReference type="SAM" id="Phobius"/>
    </source>
</evidence>
<accession>A0A2M7S593</accession>
<protein>
    <recommendedName>
        <fullName evidence="9">YjgP/YjgQ family permease</fullName>
    </recommendedName>
</protein>
<feature type="transmembrane region" description="Helical" evidence="6">
    <location>
        <begin position="12"/>
        <end position="30"/>
    </location>
</feature>
<dbReference type="EMBL" id="PFMR01000312">
    <property type="protein sequence ID" value="PIZ14722.1"/>
    <property type="molecule type" value="Genomic_DNA"/>
</dbReference>
<dbReference type="InterPro" id="IPR005495">
    <property type="entry name" value="LptG/LptF_permease"/>
</dbReference>
<evidence type="ECO:0000256" key="3">
    <source>
        <dbReference type="ARBA" id="ARBA00022692"/>
    </source>
</evidence>
<dbReference type="AlphaFoldDB" id="A0A2M7S593"/>
<evidence type="ECO:0000313" key="8">
    <source>
        <dbReference type="Proteomes" id="UP000229307"/>
    </source>
</evidence>
<keyword evidence="5 6" id="KW-0472">Membrane</keyword>
<evidence type="ECO:0000256" key="1">
    <source>
        <dbReference type="ARBA" id="ARBA00004651"/>
    </source>
</evidence>
<dbReference type="PANTHER" id="PTHR33529:SF6">
    <property type="entry name" value="YJGP_YJGQ FAMILY PERMEASE"/>
    <property type="match status" value="1"/>
</dbReference>
<dbReference type="PANTHER" id="PTHR33529">
    <property type="entry name" value="SLR0882 PROTEIN-RELATED"/>
    <property type="match status" value="1"/>
</dbReference>
<keyword evidence="3 6" id="KW-0812">Transmembrane</keyword>
<dbReference type="Pfam" id="PF03739">
    <property type="entry name" value="LptF_LptG"/>
    <property type="match status" value="1"/>
</dbReference>
<evidence type="ECO:0000256" key="4">
    <source>
        <dbReference type="ARBA" id="ARBA00022989"/>
    </source>
</evidence>
<dbReference type="GO" id="GO:0043190">
    <property type="term" value="C:ATP-binding cassette (ABC) transporter complex"/>
    <property type="evidence" value="ECO:0007669"/>
    <property type="project" value="TreeGrafter"/>
</dbReference>
<dbReference type="Proteomes" id="UP000229307">
    <property type="component" value="Unassembled WGS sequence"/>
</dbReference>
<dbReference type="GO" id="GO:0015920">
    <property type="term" value="P:lipopolysaccharide transport"/>
    <property type="evidence" value="ECO:0007669"/>
    <property type="project" value="TreeGrafter"/>
</dbReference>
<reference evidence="8" key="1">
    <citation type="submission" date="2017-09" db="EMBL/GenBank/DDBJ databases">
        <title>Depth-based differentiation of microbial function through sediment-hosted aquifers and enrichment of novel symbionts in the deep terrestrial subsurface.</title>
        <authorList>
            <person name="Probst A.J."/>
            <person name="Ladd B."/>
            <person name="Jarett J.K."/>
            <person name="Geller-Mcgrath D.E."/>
            <person name="Sieber C.M.K."/>
            <person name="Emerson J.B."/>
            <person name="Anantharaman K."/>
            <person name="Thomas B.C."/>
            <person name="Malmstrom R."/>
            <person name="Stieglmeier M."/>
            <person name="Klingl A."/>
            <person name="Woyke T."/>
            <person name="Ryan C.M."/>
            <person name="Banfield J.F."/>
        </authorList>
    </citation>
    <scope>NUCLEOTIDE SEQUENCE [LARGE SCALE GENOMIC DNA]</scope>
</reference>
<evidence type="ECO:0000313" key="7">
    <source>
        <dbReference type="EMBL" id="PIZ14722.1"/>
    </source>
</evidence>
<name>A0A2M7S593_9BACT</name>
<keyword evidence="4 6" id="KW-1133">Transmembrane helix</keyword>
<evidence type="ECO:0000256" key="5">
    <source>
        <dbReference type="ARBA" id="ARBA00023136"/>
    </source>
</evidence>
<evidence type="ECO:0000256" key="2">
    <source>
        <dbReference type="ARBA" id="ARBA00022475"/>
    </source>
</evidence>
<evidence type="ECO:0008006" key="9">
    <source>
        <dbReference type="Google" id="ProtNLM"/>
    </source>
</evidence>
<comment type="subcellular location">
    <subcellularLocation>
        <location evidence="1">Cell membrane</location>
        <topology evidence="1">Multi-pass membrane protein</topology>
    </subcellularLocation>
</comment>
<organism evidence="7 8">
    <name type="scientific">Candidatus Desantisbacteria bacterium CG_4_10_14_0_8_um_filter_48_22</name>
    <dbReference type="NCBI Taxonomy" id="1974543"/>
    <lineage>
        <taxon>Bacteria</taxon>
        <taxon>Candidatus Desantisiibacteriota</taxon>
    </lineage>
</organism>
<sequence>MNILNRYILKQFFYLFAWATAAFLGILLLSDLFQMLKTILGNRVPAGVTSQYLLCNTTVMLVQVIPIAVLLGAIFCLNQLNRFRELTIMKATGLSIYRIITPLLVVSLAISVGVLLLNEFVVPSSARQAKLIRSSQIEKRGITNFFSDISFNEDNVFFYIKSYNSSGRQMKDIRIIERRSDKAKSVFKRTDAGYGIWSRKGSGEYEWELNEVVEWNFDAVGELKDRKEMPGKTLVLRYSPEDFKEKKNHEEMGFISFSRYLKSLKESGNYDARLYVDLFQ</sequence>
<feature type="transmembrane region" description="Helical" evidence="6">
    <location>
        <begin position="96"/>
        <end position="117"/>
    </location>
</feature>
<feature type="non-terminal residue" evidence="7">
    <location>
        <position position="280"/>
    </location>
</feature>
<proteinExistence type="predicted"/>
<comment type="caution">
    <text evidence="7">The sequence shown here is derived from an EMBL/GenBank/DDBJ whole genome shotgun (WGS) entry which is preliminary data.</text>
</comment>